<protein>
    <submittedName>
        <fullName evidence="2">Uncharacterized protein</fullName>
    </submittedName>
</protein>
<evidence type="ECO:0000256" key="1">
    <source>
        <dbReference type="SAM" id="MobiDB-lite"/>
    </source>
</evidence>
<evidence type="ECO:0000313" key="2">
    <source>
        <dbReference type="EMBL" id="KAF2024628.1"/>
    </source>
</evidence>
<evidence type="ECO:0000313" key="3">
    <source>
        <dbReference type="Proteomes" id="UP000799777"/>
    </source>
</evidence>
<name>A0A9P4GX83_9PLEO</name>
<feature type="compositionally biased region" description="Low complexity" evidence="1">
    <location>
        <begin position="116"/>
        <end position="132"/>
    </location>
</feature>
<keyword evidence="3" id="KW-1185">Reference proteome</keyword>
<proteinExistence type="predicted"/>
<dbReference type="AlphaFoldDB" id="A0A9P4GX83"/>
<reference evidence="2" key="1">
    <citation type="journal article" date="2020" name="Stud. Mycol.">
        <title>101 Dothideomycetes genomes: a test case for predicting lifestyles and emergence of pathogens.</title>
        <authorList>
            <person name="Haridas S."/>
            <person name="Albert R."/>
            <person name="Binder M."/>
            <person name="Bloem J."/>
            <person name="Labutti K."/>
            <person name="Salamov A."/>
            <person name="Andreopoulos B."/>
            <person name="Baker S."/>
            <person name="Barry K."/>
            <person name="Bills G."/>
            <person name="Bluhm B."/>
            <person name="Cannon C."/>
            <person name="Castanera R."/>
            <person name="Culley D."/>
            <person name="Daum C."/>
            <person name="Ezra D."/>
            <person name="Gonzalez J."/>
            <person name="Henrissat B."/>
            <person name="Kuo A."/>
            <person name="Liang C."/>
            <person name="Lipzen A."/>
            <person name="Lutzoni F."/>
            <person name="Magnuson J."/>
            <person name="Mondo S."/>
            <person name="Nolan M."/>
            <person name="Ohm R."/>
            <person name="Pangilinan J."/>
            <person name="Park H.-J."/>
            <person name="Ramirez L."/>
            <person name="Alfaro M."/>
            <person name="Sun H."/>
            <person name="Tritt A."/>
            <person name="Yoshinaga Y."/>
            <person name="Zwiers L.-H."/>
            <person name="Turgeon B."/>
            <person name="Goodwin S."/>
            <person name="Spatafora J."/>
            <person name="Crous P."/>
            <person name="Grigoriev I."/>
        </authorList>
    </citation>
    <scope>NUCLEOTIDE SEQUENCE</scope>
    <source>
        <strain evidence="2">CBS 110217</strain>
    </source>
</reference>
<accession>A0A9P4GX83</accession>
<organism evidence="2 3">
    <name type="scientific">Setomelanomma holmii</name>
    <dbReference type="NCBI Taxonomy" id="210430"/>
    <lineage>
        <taxon>Eukaryota</taxon>
        <taxon>Fungi</taxon>
        <taxon>Dikarya</taxon>
        <taxon>Ascomycota</taxon>
        <taxon>Pezizomycotina</taxon>
        <taxon>Dothideomycetes</taxon>
        <taxon>Pleosporomycetidae</taxon>
        <taxon>Pleosporales</taxon>
        <taxon>Pleosporineae</taxon>
        <taxon>Phaeosphaeriaceae</taxon>
        <taxon>Setomelanomma</taxon>
    </lineage>
</organism>
<dbReference type="Proteomes" id="UP000799777">
    <property type="component" value="Unassembled WGS sequence"/>
</dbReference>
<feature type="compositionally biased region" description="Polar residues" evidence="1">
    <location>
        <begin position="1"/>
        <end position="15"/>
    </location>
</feature>
<feature type="compositionally biased region" description="Basic and acidic residues" evidence="1">
    <location>
        <begin position="153"/>
        <end position="162"/>
    </location>
</feature>
<dbReference type="EMBL" id="ML978289">
    <property type="protein sequence ID" value="KAF2024628.1"/>
    <property type="molecule type" value="Genomic_DNA"/>
</dbReference>
<feature type="region of interest" description="Disordered" evidence="1">
    <location>
        <begin position="153"/>
        <end position="229"/>
    </location>
</feature>
<comment type="caution">
    <text evidence="2">The sequence shown here is derived from an EMBL/GenBank/DDBJ whole genome shotgun (WGS) entry which is preliminary data.</text>
</comment>
<gene>
    <name evidence="2" type="ORF">EK21DRAFT_78343</name>
</gene>
<sequence length="229" mass="23547">MAPTTSNPHHGQKVTTDPEGKRNPIYESAGMVTSDSLAAESLKHDGGFGSGNPKAAASSQPSASTNTNTTDTSSATKLDPAVDAQAREAQEGWSEESSLKAGKGLGKESGVGPTYNSIGSSVNSSGNSRGVSTTAQVGFDGVQGNIAPEAAYTHDHTHDHSKPKGTNITEDPELKGKTVFGEIGTKNDPGRVAEQEFAKKDAAASGVSDRDLAQGGDSKFSALDRERST</sequence>
<feature type="compositionally biased region" description="Basic and acidic residues" evidence="1">
    <location>
        <begin position="188"/>
        <end position="212"/>
    </location>
</feature>
<feature type="compositionally biased region" description="Low complexity" evidence="1">
    <location>
        <begin position="55"/>
        <end position="76"/>
    </location>
</feature>
<dbReference type="OrthoDB" id="5383057at2759"/>
<feature type="region of interest" description="Disordered" evidence="1">
    <location>
        <begin position="1"/>
        <end position="135"/>
    </location>
</feature>